<name>H0EH61_GLAL7</name>
<gene>
    <name evidence="1" type="ORF">M7I_1796</name>
</gene>
<comment type="caution">
    <text evidence="1">The sequence shown here is derived from an EMBL/GenBank/DDBJ whole genome shotgun (WGS) entry which is preliminary data.</text>
</comment>
<dbReference type="EMBL" id="AGUE01000032">
    <property type="protein sequence ID" value="EHL02202.1"/>
    <property type="molecule type" value="Genomic_DNA"/>
</dbReference>
<evidence type="ECO:0000313" key="1">
    <source>
        <dbReference type="EMBL" id="EHL02202.1"/>
    </source>
</evidence>
<accession>H0EH61</accession>
<dbReference type="AlphaFoldDB" id="H0EH61"/>
<protein>
    <submittedName>
        <fullName evidence="1">Uncharacterized protein</fullName>
    </submittedName>
</protein>
<organism evidence="1 2">
    <name type="scientific">Glarea lozoyensis (strain ATCC 74030 / MF5533)</name>
    <dbReference type="NCBI Taxonomy" id="1104152"/>
    <lineage>
        <taxon>Eukaryota</taxon>
        <taxon>Fungi</taxon>
        <taxon>Dikarya</taxon>
        <taxon>Ascomycota</taxon>
        <taxon>Pezizomycotina</taxon>
        <taxon>Leotiomycetes</taxon>
        <taxon>Helotiales</taxon>
        <taxon>Helotiaceae</taxon>
        <taxon>Glarea</taxon>
    </lineage>
</organism>
<evidence type="ECO:0000313" key="2">
    <source>
        <dbReference type="Proteomes" id="UP000005446"/>
    </source>
</evidence>
<proteinExistence type="predicted"/>
<dbReference type="HOGENOM" id="CLU_3368616_0_0_1"/>
<dbReference type="Proteomes" id="UP000005446">
    <property type="component" value="Unassembled WGS sequence"/>
</dbReference>
<dbReference type="InParanoid" id="H0EH61"/>
<sequence>MAKCQQEMQPSSTKEDKLVGSDFLVELWPVADPLA</sequence>
<keyword evidence="2" id="KW-1185">Reference proteome</keyword>
<reference evidence="1 2" key="1">
    <citation type="journal article" date="2012" name="Eukaryot. Cell">
        <title>Genome sequence of the fungus Glarea lozoyensis: the first genome sequence of a species from the Helotiaceae family.</title>
        <authorList>
            <person name="Youssar L."/>
            <person name="Gruening B.A."/>
            <person name="Erxleben A."/>
            <person name="Guenther S."/>
            <person name="Huettel W."/>
        </authorList>
    </citation>
    <scope>NUCLEOTIDE SEQUENCE [LARGE SCALE GENOMIC DNA]</scope>
    <source>
        <strain evidence="2">ATCC 74030 / MF5533</strain>
    </source>
</reference>